<evidence type="ECO:0000256" key="5">
    <source>
        <dbReference type="RuleBase" id="RU003825"/>
    </source>
</evidence>
<dbReference type="AlphaFoldDB" id="A0A2N6UJU1"/>
<keyword evidence="5" id="KW-0067">ATP-binding</keyword>
<feature type="domain" description="Phosphoribulokinase/uridine kinase" evidence="6">
    <location>
        <begin position="5"/>
        <end position="187"/>
    </location>
</feature>
<dbReference type="GO" id="GO:0044206">
    <property type="term" value="P:UMP salvage"/>
    <property type="evidence" value="ECO:0007669"/>
    <property type="project" value="UniProtKB-UniPathway"/>
</dbReference>
<organism evidence="7 8">
    <name type="scientific">Anaerococcus hydrogenalis</name>
    <dbReference type="NCBI Taxonomy" id="33029"/>
    <lineage>
        <taxon>Bacteria</taxon>
        <taxon>Bacillati</taxon>
        <taxon>Bacillota</taxon>
        <taxon>Tissierellia</taxon>
        <taxon>Tissierellales</taxon>
        <taxon>Peptoniphilaceae</taxon>
        <taxon>Anaerococcus</taxon>
    </lineage>
</organism>
<evidence type="ECO:0000256" key="2">
    <source>
        <dbReference type="ARBA" id="ARBA00022679"/>
    </source>
</evidence>
<gene>
    <name evidence="7" type="ORF">CJ192_04400</name>
</gene>
<dbReference type="RefSeq" id="WP_004816236.1">
    <property type="nucleotide sequence ID" value="NZ_CAUPDS010000013.1"/>
</dbReference>
<proteinExistence type="inferred from homology"/>
<dbReference type="GO" id="GO:0043771">
    <property type="term" value="F:cytidine kinase activity"/>
    <property type="evidence" value="ECO:0007669"/>
    <property type="project" value="RHEA"/>
</dbReference>
<protein>
    <recommendedName>
        <fullName evidence="5">Uridine kinase</fullName>
        <ecNumber evidence="5">2.7.1.48</ecNumber>
    </recommendedName>
</protein>
<dbReference type="GeneID" id="84578419"/>
<dbReference type="UniPathway" id="UPA00574">
    <property type="reaction ID" value="UER00637"/>
</dbReference>
<evidence type="ECO:0000256" key="4">
    <source>
        <dbReference type="ARBA" id="ARBA00022777"/>
    </source>
</evidence>
<dbReference type="PANTHER" id="PTHR10285">
    <property type="entry name" value="URIDINE KINASE"/>
    <property type="match status" value="1"/>
</dbReference>
<dbReference type="Proteomes" id="UP000235658">
    <property type="component" value="Unassembled WGS sequence"/>
</dbReference>
<dbReference type="Gene3D" id="3.40.50.300">
    <property type="entry name" value="P-loop containing nucleotide triphosphate hydrolases"/>
    <property type="match status" value="1"/>
</dbReference>
<dbReference type="GO" id="GO:0004849">
    <property type="term" value="F:uridine kinase activity"/>
    <property type="evidence" value="ECO:0007669"/>
    <property type="project" value="UniProtKB-EC"/>
</dbReference>
<dbReference type="UniPathway" id="UPA00579">
    <property type="reaction ID" value="UER00640"/>
</dbReference>
<evidence type="ECO:0000313" key="7">
    <source>
        <dbReference type="EMBL" id="PMC81997.1"/>
    </source>
</evidence>
<dbReference type="NCBIfam" id="TIGR00235">
    <property type="entry name" value="udk"/>
    <property type="match status" value="1"/>
</dbReference>
<comment type="pathway">
    <text evidence="1 5">Pyrimidine metabolism; UMP biosynthesis via salvage pathway; UMP from uridine: step 1/1.</text>
</comment>
<comment type="catalytic activity">
    <reaction evidence="5">
        <text>uridine + ATP = UMP + ADP + H(+)</text>
        <dbReference type="Rhea" id="RHEA:16825"/>
        <dbReference type="ChEBI" id="CHEBI:15378"/>
        <dbReference type="ChEBI" id="CHEBI:16704"/>
        <dbReference type="ChEBI" id="CHEBI:30616"/>
        <dbReference type="ChEBI" id="CHEBI:57865"/>
        <dbReference type="ChEBI" id="CHEBI:456216"/>
        <dbReference type="EC" id="2.7.1.48"/>
    </reaction>
</comment>
<sequence>MDTKIIAIAGGSASGKSSIVEYIKNYFSKDLYVIGHDNYYKAHDDLSFEDREKLNYDKPSSFDNDIFIKDLLDLKAGKDIDMPTYDYKIHTRSKKTIHVSPKKIILIEGILVLYDKRVRDILDTCVFIDADSDVRLQRRILRDTKERSRSLESVLTQYIKQVKPMHEKYVEPTKKYADIIIPRGAKNTRGIEILIKHIEDLIEE</sequence>
<dbReference type="EMBL" id="PNHP01000002">
    <property type="protein sequence ID" value="PMC81997.1"/>
    <property type="molecule type" value="Genomic_DNA"/>
</dbReference>
<dbReference type="GO" id="GO:0005737">
    <property type="term" value="C:cytoplasm"/>
    <property type="evidence" value="ECO:0007669"/>
    <property type="project" value="UniProtKB-SubCell"/>
</dbReference>
<comment type="catalytic activity">
    <reaction evidence="5">
        <text>cytidine + ATP = CMP + ADP + H(+)</text>
        <dbReference type="Rhea" id="RHEA:24674"/>
        <dbReference type="ChEBI" id="CHEBI:15378"/>
        <dbReference type="ChEBI" id="CHEBI:17562"/>
        <dbReference type="ChEBI" id="CHEBI:30616"/>
        <dbReference type="ChEBI" id="CHEBI:60377"/>
        <dbReference type="ChEBI" id="CHEBI:456216"/>
        <dbReference type="EC" id="2.7.1.48"/>
    </reaction>
</comment>
<comment type="pathway">
    <text evidence="5">Pyrimidine metabolism; CTP biosynthesis via salvage pathway; CTP from cytidine: step 1/3.</text>
</comment>
<dbReference type="GO" id="GO:0005524">
    <property type="term" value="F:ATP binding"/>
    <property type="evidence" value="ECO:0007669"/>
    <property type="project" value="UniProtKB-KW"/>
</dbReference>
<comment type="subcellular location">
    <subcellularLocation>
        <location evidence="5">Cytoplasm</location>
    </subcellularLocation>
</comment>
<dbReference type="InterPro" id="IPR000764">
    <property type="entry name" value="Uridine_kinase-like"/>
</dbReference>
<accession>A0A2N6UJU1</accession>
<keyword evidence="5" id="KW-0963">Cytoplasm</keyword>
<evidence type="ECO:0000256" key="1">
    <source>
        <dbReference type="ARBA" id="ARBA00004690"/>
    </source>
</evidence>
<evidence type="ECO:0000259" key="6">
    <source>
        <dbReference type="Pfam" id="PF00485"/>
    </source>
</evidence>
<reference evidence="7 8" key="1">
    <citation type="submission" date="2017-09" db="EMBL/GenBank/DDBJ databases">
        <title>Bacterial strain isolated from the female urinary microbiota.</title>
        <authorList>
            <person name="Thomas-White K."/>
            <person name="Kumar N."/>
            <person name="Forster S."/>
            <person name="Putonti C."/>
            <person name="Lawley T."/>
            <person name="Wolfe A.J."/>
        </authorList>
    </citation>
    <scope>NUCLEOTIDE SEQUENCE [LARGE SCALE GENOMIC DNA]</scope>
    <source>
        <strain evidence="7 8">UMB0204</strain>
    </source>
</reference>
<keyword evidence="4 5" id="KW-0418">Kinase</keyword>
<name>A0A2N6UJU1_9FIRM</name>
<dbReference type="GO" id="GO:0044211">
    <property type="term" value="P:CTP salvage"/>
    <property type="evidence" value="ECO:0007669"/>
    <property type="project" value="UniProtKB-UniPathway"/>
</dbReference>
<keyword evidence="2 5" id="KW-0808">Transferase</keyword>
<evidence type="ECO:0000256" key="3">
    <source>
        <dbReference type="ARBA" id="ARBA00022741"/>
    </source>
</evidence>
<comment type="similarity">
    <text evidence="5">Belongs to the uridine kinase family.</text>
</comment>
<evidence type="ECO:0000313" key="8">
    <source>
        <dbReference type="Proteomes" id="UP000235658"/>
    </source>
</evidence>
<dbReference type="EC" id="2.7.1.48" evidence="5"/>
<dbReference type="CDD" id="cd02023">
    <property type="entry name" value="UMPK"/>
    <property type="match status" value="1"/>
</dbReference>
<dbReference type="NCBIfam" id="NF004018">
    <property type="entry name" value="PRK05480.1"/>
    <property type="match status" value="1"/>
</dbReference>
<dbReference type="InterPro" id="IPR006083">
    <property type="entry name" value="PRK/URK"/>
</dbReference>
<comment type="caution">
    <text evidence="7">The sequence shown here is derived from an EMBL/GenBank/DDBJ whole genome shotgun (WGS) entry which is preliminary data.</text>
</comment>
<dbReference type="SUPFAM" id="SSF52540">
    <property type="entry name" value="P-loop containing nucleoside triphosphate hydrolases"/>
    <property type="match status" value="1"/>
</dbReference>
<dbReference type="InterPro" id="IPR027417">
    <property type="entry name" value="P-loop_NTPase"/>
</dbReference>
<keyword evidence="3 5" id="KW-0547">Nucleotide-binding</keyword>
<dbReference type="Pfam" id="PF00485">
    <property type="entry name" value="PRK"/>
    <property type="match status" value="1"/>
</dbReference>
<dbReference type="PRINTS" id="PR00988">
    <property type="entry name" value="URIDINKINASE"/>
</dbReference>